<evidence type="ECO:0000313" key="6">
    <source>
        <dbReference type="Proteomes" id="UP000039324"/>
    </source>
</evidence>
<dbReference type="EMBL" id="CDSF01000077">
    <property type="protein sequence ID" value="CEO96873.1"/>
    <property type="molecule type" value="Genomic_DNA"/>
</dbReference>
<keyword evidence="2" id="KW-1133">Transmembrane helix</keyword>
<feature type="transmembrane region" description="Helical" evidence="2">
    <location>
        <begin position="360"/>
        <end position="381"/>
    </location>
</feature>
<dbReference type="Proteomes" id="UP000290189">
    <property type="component" value="Unassembled WGS sequence"/>
</dbReference>
<accession>A0A0G4INI3</accession>
<reference evidence="4 6" key="1">
    <citation type="submission" date="2015-02" db="EMBL/GenBank/DDBJ databases">
        <authorList>
            <person name="Chooi Y.-H."/>
        </authorList>
    </citation>
    <scope>NUCLEOTIDE SEQUENCE [LARGE SCALE GENOMIC DNA]</scope>
    <source>
        <strain evidence="4">E3</strain>
    </source>
</reference>
<feature type="signal peptide" evidence="3">
    <location>
        <begin position="1"/>
        <end position="22"/>
    </location>
</feature>
<keyword evidence="1" id="KW-0175">Coiled coil</keyword>
<proteinExistence type="predicted"/>
<keyword evidence="6" id="KW-1185">Reference proteome</keyword>
<dbReference type="EMBL" id="OVEO01000019">
    <property type="protein sequence ID" value="SPR01830.1"/>
    <property type="molecule type" value="Genomic_DNA"/>
</dbReference>
<keyword evidence="3" id="KW-0732">Signal</keyword>
<organism evidence="4 6">
    <name type="scientific">Plasmodiophora brassicae</name>
    <name type="common">Clubroot disease agent</name>
    <dbReference type="NCBI Taxonomy" id="37360"/>
    <lineage>
        <taxon>Eukaryota</taxon>
        <taxon>Sar</taxon>
        <taxon>Rhizaria</taxon>
        <taxon>Endomyxa</taxon>
        <taxon>Phytomyxea</taxon>
        <taxon>Plasmodiophorida</taxon>
        <taxon>Plasmodiophoridae</taxon>
        <taxon>Plasmodiophora</taxon>
    </lineage>
</organism>
<protein>
    <recommendedName>
        <fullName evidence="8">GOLD domain-containing protein</fullName>
    </recommendedName>
</protein>
<feature type="coiled-coil region" evidence="1">
    <location>
        <begin position="199"/>
        <end position="264"/>
    </location>
</feature>
<feature type="chain" id="PRO_5035990697" description="GOLD domain-containing protein" evidence="3">
    <location>
        <begin position="23"/>
        <end position="393"/>
    </location>
</feature>
<evidence type="ECO:0000256" key="2">
    <source>
        <dbReference type="SAM" id="Phobius"/>
    </source>
</evidence>
<evidence type="ECO:0000256" key="1">
    <source>
        <dbReference type="SAM" id="Coils"/>
    </source>
</evidence>
<reference evidence="5 7" key="2">
    <citation type="submission" date="2018-03" db="EMBL/GenBank/DDBJ databases">
        <authorList>
            <person name="Fogelqvist J."/>
        </authorList>
    </citation>
    <scope>NUCLEOTIDE SEQUENCE [LARGE SCALE GENOMIC DNA]</scope>
</reference>
<evidence type="ECO:0008006" key="8">
    <source>
        <dbReference type="Google" id="ProtNLM"/>
    </source>
</evidence>
<dbReference type="Proteomes" id="UP000039324">
    <property type="component" value="Unassembled WGS sequence"/>
</dbReference>
<sequence length="393" mass="44121">MRLLLLSTVCTTLAWICSPAPGDEMATTTYTLMLVRNTCDTPPEEEVWDVKRVQFFRRNSSSGKLEEVRWDSIQASGYHPFDKGSKRTSVFEPERVGADDDRFWSGRWDRHKRSWISFEFKAPVKEGPLAVDEIRIVQPGKWSASKVNVSVHFTVHGHEFTRDLDPKSDDVQSISVPSGKAVLSLKFSFPERSRLLAVVANLNDTVRRLHRDLEAKNANLEAMSRKLANKAVDMSDAKLLVKANRNLKGIVANLTDAIAKLQRDRIQPLQRQRNVLGSGIAIGAVLAMGHRWLRPRASSPVGPDPVKSKRSRQIYVAATVLGGVGLAHFVRARRSAVPVVHRRLLKPHRGSFYIAPPYRILVIGIVFSATIVMFGITVCYIRNAHVTRQNVFT</sequence>
<name>A0A0G4INI3_PLABS</name>
<keyword evidence="2" id="KW-0812">Transmembrane</keyword>
<evidence type="ECO:0000256" key="3">
    <source>
        <dbReference type="SAM" id="SignalP"/>
    </source>
</evidence>
<evidence type="ECO:0000313" key="5">
    <source>
        <dbReference type="EMBL" id="SPR01830.1"/>
    </source>
</evidence>
<keyword evidence="5" id="KW-0496">Mitochondrion</keyword>
<evidence type="ECO:0000313" key="4">
    <source>
        <dbReference type="EMBL" id="CEO96873.1"/>
    </source>
</evidence>
<geneLocation type="mitochondrion" evidence="5"/>
<evidence type="ECO:0000313" key="7">
    <source>
        <dbReference type="Proteomes" id="UP000290189"/>
    </source>
</evidence>
<dbReference type="AlphaFoldDB" id="A0A0G4INI3"/>
<keyword evidence="2" id="KW-0472">Membrane</keyword>
<gene>
    <name evidence="4" type="ORF">PBRA_005477</name>
    <name evidence="5" type="ORF">PLBR_LOCUS9045</name>
</gene>